<name>A0A8T7M6U8_9CHLR</name>
<comment type="similarity">
    <text evidence="2 6 7">Belongs to the bacterial ribosomal protein bL19 family.</text>
</comment>
<reference evidence="8 10" key="1">
    <citation type="submission" date="2020-06" db="EMBL/GenBank/DDBJ databases">
        <title>Anoxygenic phototrophic Chloroflexota member uses a Type I reaction center.</title>
        <authorList>
            <person name="Tsuji J.M."/>
            <person name="Shaw N.A."/>
            <person name="Nagashima S."/>
            <person name="Venkiteswaran J."/>
            <person name="Schiff S.L."/>
            <person name="Hanada S."/>
            <person name="Tank M."/>
            <person name="Neufeld J.D."/>
        </authorList>
    </citation>
    <scope>NUCLEOTIDE SEQUENCE [LARGE SCALE GENOMIC DNA]</scope>
    <source>
        <strain evidence="8">L227-S17</strain>
    </source>
</reference>
<evidence type="ECO:0000256" key="6">
    <source>
        <dbReference type="HAMAP-Rule" id="MF_00402"/>
    </source>
</evidence>
<keyword evidence="3 6" id="KW-0689">Ribosomal protein</keyword>
<dbReference type="FunFam" id="2.30.30.790:FF:000001">
    <property type="entry name" value="50S ribosomal protein L19"/>
    <property type="match status" value="1"/>
</dbReference>
<dbReference type="InterPro" id="IPR038657">
    <property type="entry name" value="Ribosomal_bL19_sf"/>
</dbReference>
<dbReference type="GO" id="GO:0022625">
    <property type="term" value="C:cytosolic large ribosomal subunit"/>
    <property type="evidence" value="ECO:0007669"/>
    <property type="project" value="TreeGrafter"/>
</dbReference>
<keyword evidence="11" id="KW-1185">Reference proteome</keyword>
<dbReference type="SUPFAM" id="SSF50104">
    <property type="entry name" value="Translation proteins SH3-like domain"/>
    <property type="match status" value="1"/>
</dbReference>
<dbReference type="PANTHER" id="PTHR15680">
    <property type="entry name" value="RIBOSOMAL PROTEIN L19"/>
    <property type="match status" value="1"/>
</dbReference>
<keyword evidence="4 6" id="KW-0687">Ribonucleoprotein</keyword>
<dbReference type="HAMAP" id="MF_00402">
    <property type="entry name" value="Ribosomal_bL19"/>
    <property type="match status" value="1"/>
</dbReference>
<proteinExistence type="inferred from homology"/>
<dbReference type="InterPro" id="IPR008991">
    <property type="entry name" value="Translation_prot_SH3-like_sf"/>
</dbReference>
<reference evidence="9" key="2">
    <citation type="journal article" date="2024" name="Nature">
        <title>Anoxygenic phototroph of the Chloroflexota uses a type I reaction centre.</title>
        <authorList>
            <person name="Tsuji J.M."/>
            <person name="Shaw N.A."/>
            <person name="Nagashima S."/>
            <person name="Venkiteswaran J.J."/>
            <person name="Schiff S.L."/>
            <person name="Watanabe T."/>
            <person name="Fukui M."/>
            <person name="Hanada S."/>
            <person name="Tank M."/>
            <person name="Neufeld J.D."/>
        </authorList>
    </citation>
    <scope>NUCLEOTIDE SEQUENCE</scope>
    <source>
        <strain evidence="9">L227-S17</strain>
    </source>
</reference>
<sequence length="122" mass="13823">MSRPALEIINEITAPMLRSDIPDFGPGDTLRIGVKVVEGNKERIQQFEGVVISKRNGGINKCFTVRRVATHGIGVERTFLIHSPRIDKIEVVRRGKVRRAKLYYLRGLSGKAARIREKRESK</sequence>
<dbReference type="Gene3D" id="2.30.30.790">
    <property type="match status" value="1"/>
</dbReference>
<dbReference type="EMBL" id="JACATZ010000003">
    <property type="protein sequence ID" value="NWJ47875.1"/>
    <property type="molecule type" value="Genomic_DNA"/>
</dbReference>
<gene>
    <name evidence="6 8" type="primary">rplS</name>
    <name evidence="8" type="ORF">HXX08_18635</name>
    <name evidence="9" type="ORF">OZ401_003409</name>
</gene>
<evidence type="ECO:0000256" key="5">
    <source>
        <dbReference type="ARBA" id="ARBA00035171"/>
    </source>
</evidence>
<dbReference type="InterPro" id="IPR001857">
    <property type="entry name" value="Ribosomal_bL19"/>
</dbReference>
<dbReference type="Proteomes" id="UP001431572">
    <property type="component" value="Chromosome 2"/>
</dbReference>
<dbReference type="PIRSF" id="PIRSF002191">
    <property type="entry name" value="Ribosomal_L19"/>
    <property type="match status" value="1"/>
</dbReference>
<dbReference type="PANTHER" id="PTHR15680:SF9">
    <property type="entry name" value="LARGE RIBOSOMAL SUBUNIT PROTEIN BL19M"/>
    <property type="match status" value="1"/>
</dbReference>
<evidence type="ECO:0000256" key="7">
    <source>
        <dbReference type="RuleBase" id="RU000559"/>
    </source>
</evidence>
<dbReference type="NCBIfam" id="TIGR01024">
    <property type="entry name" value="rplS_bact"/>
    <property type="match status" value="1"/>
</dbReference>
<protein>
    <recommendedName>
        <fullName evidence="5 6">Large ribosomal subunit protein bL19</fullName>
    </recommendedName>
</protein>
<evidence type="ECO:0000313" key="8">
    <source>
        <dbReference type="EMBL" id="NWJ47875.1"/>
    </source>
</evidence>
<evidence type="ECO:0000256" key="2">
    <source>
        <dbReference type="ARBA" id="ARBA00005781"/>
    </source>
</evidence>
<dbReference type="AlphaFoldDB" id="A0A8T7M6U8"/>
<evidence type="ECO:0000313" key="11">
    <source>
        <dbReference type="Proteomes" id="UP001431572"/>
    </source>
</evidence>
<dbReference type="RefSeq" id="WP_341471652.1">
    <property type="nucleotide sequence ID" value="NZ_CP128400.1"/>
</dbReference>
<dbReference type="InterPro" id="IPR018257">
    <property type="entry name" value="Ribosomal_bL19_CS"/>
</dbReference>
<evidence type="ECO:0000256" key="1">
    <source>
        <dbReference type="ARBA" id="ARBA00002349"/>
    </source>
</evidence>
<evidence type="ECO:0000256" key="4">
    <source>
        <dbReference type="ARBA" id="ARBA00023274"/>
    </source>
</evidence>
<evidence type="ECO:0000256" key="3">
    <source>
        <dbReference type="ARBA" id="ARBA00022980"/>
    </source>
</evidence>
<dbReference type="PRINTS" id="PR00061">
    <property type="entry name" value="RIBOSOMALL19"/>
</dbReference>
<dbReference type="Pfam" id="PF01245">
    <property type="entry name" value="Ribosomal_L19"/>
    <property type="match status" value="1"/>
</dbReference>
<evidence type="ECO:0000313" key="10">
    <source>
        <dbReference type="Proteomes" id="UP000521676"/>
    </source>
</evidence>
<dbReference type="GO" id="GO:0003735">
    <property type="term" value="F:structural constituent of ribosome"/>
    <property type="evidence" value="ECO:0007669"/>
    <property type="project" value="InterPro"/>
</dbReference>
<dbReference type="PROSITE" id="PS01015">
    <property type="entry name" value="RIBOSOMAL_L19"/>
    <property type="match status" value="1"/>
</dbReference>
<accession>A0A8T7M6U8</accession>
<comment type="function">
    <text evidence="1 6 7">This protein is located at the 30S-50S ribosomal subunit interface and may play a role in the structure and function of the aminoacyl-tRNA binding site.</text>
</comment>
<dbReference type="Proteomes" id="UP000521676">
    <property type="component" value="Unassembled WGS sequence"/>
</dbReference>
<organism evidence="8 10">
    <name type="scientific">Candidatus Chlorohelix allophototropha</name>
    <dbReference type="NCBI Taxonomy" id="3003348"/>
    <lineage>
        <taxon>Bacteria</taxon>
        <taxon>Bacillati</taxon>
        <taxon>Chloroflexota</taxon>
        <taxon>Chloroflexia</taxon>
        <taxon>Candidatus Chloroheliales</taxon>
        <taxon>Candidatus Chloroheliaceae</taxon>
        <taxon>Candidatus Chlorohelix</taxon>
    </lineage>
</organism>
<dbReference type="GO" id="GO:0006412">
    <property type="term" value="P:translation"/>
    <property type="evidence" value="ECO:0007669"/>
    <property type="project" value="UniProtKB-UniRule"/>
</dbReference>
<dbReference type="EMBL" id="CP128400">
    <property type="protein sequence ID" value="WJW69779.1"/>
    <property type="molecule type" value="Genomic_DNA"/>
</dbReference>
<evidence type="ECO:0000313" key="9">
    <source>
        <dbReference type="EMBL" id="WJW69779.1"/>
    </source>
</evidence>